<sequence length="152" mass="16511">MGQTFGGDNGLDMGQAMEPDNEDTTRLQDPFSSDLAMVNTIMNVDRDEELEDDPDSIRFEVPPLQLAVITVELADYNEDRDEDPVPDAKPGLEGNDHKAMPDQPDGPAPTGVFAPPLHSPFGPDQSTTPIAGKKKVKIAGMPRLHFELALLC</sequence>
<comment type="caution">
    <text evidence="2">The sequence shown here is derived from an EMBL/GenBank/DDBJ whole genome shotgun (WGS) entry which is preliminary data.</text>
</comment>
<feature type="compositionally biased region" description="Acidic residues" evidence="1">
    <location>
        <begin position="76"/>
        <end position="85"/>
    </location>
</feature>
<protein>
    <submittedName>
        <fullName evidence="2">Uncharacterized protein</fullName>
    </submittedName>
</protein>
<name>A0A139HCP2_9PEZI</name>
<organism evidence="2 3">
    <name type="scientific">Pseudocercospora musae</name>
    <dbReference type="NCBI Taxonomy" id="113226"/>
    <lineage>
        <taxon>Eukaryota</taxon>
        <taxon>Fungi</taxon>
        <taxon>Dikarya</taxon>
        <taxon>Ascomycota</taxon>
        <taxon>Pezizomycotina</taxon>
        <taxon>Dothideomycetes</taxon>
        <taxon>Dothideomycetidae</taxon>
        <taxon>Mycosphaerellales</taxon>
        <taxon>Mycosphaerellaceae</taxon>
        <taxon>Pseudocercospora</taxon>
    </lineage>
</organism>
<proteinExistence type="predicted"/>
<gene>
    <name evidence="2" type="ORF">AC579_5679</name>
</gene>
<evidence type="ECO:0000313" key="3">
    <source>
        <dbReference type="Proteomes" id="UP000073492"/>
    </source>
</evidence>
<accession>A0A139HCP2</accession>
<feature type="region of interest" description="Disordered" evidence="1">
    <location>
        <begin position="76"/>
        <end position="132"/>
    </location>
</feature>
<evidence type="ECO:0000256" key="1">
    <source>
        <dbReference type="SAM" id="MobiDB-lite"/>
    </source>
</evidence>
<keyword evidence="3" id="KW-1185">Reference proteome</keyword>
<evidence type="ECO:0000313" key="2">
    <source>
        <dbReference type="EMBL" id="KXT00182.1"/>
    </source>
</evidence>
<dbReference type="Proteomes" id="UP000073492">
    <property type="component" value="Unassembled WGS sequence"/>
</dbReference>
<dbReference type="AlphaFoldDB" id="A0A139HCP2"/>
<feature type="region of interest" description="Disordered" evidence="1">
    <location>
        <begin position="1"/>
        <end position="34"/>
    </location>
</feature>
<reference evidence="2 3" key="1">
    <citation type="submission" date="2015-07" db="EMBL/GenBank/DDBJ databases">
        <title>Comparative genomics of the Sigatoka disease complex on banana suggests a link between parallel evolutionary changes in Pseudocercospora fijiensis and Pseudocercospora eumusae and increased virulence on the banana host.</title>
        <authorList>
            <person name="Chang T.-C."/>
            <person name="Salvucci A."/>
            <person name="Crous P.W."/>
            <person name="Stergiopoulos I."/>
        </authorList>
    </citation>
    <scope>NUCLEOTIDE SEQUENCE [LARGE SCALE GENOMIC DNA]</scope>
    <source>
        <strain evidence="2 3">CBS 116634</strain>
    </source>
</reference>
<dbReference type="EMBL" id="LFZO01000689">
    <property type="protein sequence ID" value="KXT00182.1"/>
    <property type="molecule type" value="Genomic_DNA"/>
</dbReference>